<dbReference type="PANTHER" id="PTHR23259">
    <property type="entry name" value="RIDDLE"/>
    <property type="match status" value="1"/>
</dbReference>
<protein>
    <recommendedName>
        <fullName evidence="4">TIL domain-containing protein</fullName>
    </recommendedName>
</protein>
<evidence type="ECO:0000313" key="6">
    <source>
        <dbReference type="Proteomes" id="UP000694892"/>
    </source>
</evidence>
<feature type="signal peptide" evidence="3">
    <location>
        <begin position="1"/>
        <end position="22"/>
    </location>
</feature>
<dbReference type="InterPro" id="IPR051368">
    <property type="entry name" value="SerProtInhib-TIL_Domain"/>
</dbReference>
<dbReference type="CDD" id="cd19941">
    <property type="entry name" value="TIL"/>
    <property type="match status" value="3"/>
</dbReference>
<sequence>MLRLSTIFLVCALALHPLYVYGDDEKQSCRPHQLWDRCGTACPLNCQNFRNPPEVCTKNCVSGCFCKEPYVFLRGTSGLFESCAPNQVWNSCGTACPLNCQNFRTPPDVCILSCNRGCFCKEPYIFQNGTSGPCVLPSQCPPSQEQRCPLNQFWESCGYACPLNCQNFRNPPKICPTVCRTGCSCKGPHIFLRGKSGLCVLPKQCPPSKI</sequence>
<feature type="domain" description="TIL" evidence="4">
    <location>
        <begin position="83"/>
        <end position="140"/>
    </location>
</feature>
<accession>A0A974HDK5</accession>
<dbReference type="Proteomes" id="UP000694892">
    <property type="component" value="Chromosome 7L"/>
</dbReference>
<dbReference type="EMBL" id="CM004478">
    <property type="protein sequence ID" value="OCT73561.1"/>
    <property type="molecule type" value="Genomic_DNA"/>
</dbReference>
<dbReference type="Pfam" id="PF01826">
    <property type="entry name" value="TIL"/>
    <property type="match status" value="3"/>
</dbReference>
<dbReference type="InterPro" id="IPR002919">
    <property type="entry name" value="TIL_dom"/>
</dbReference>
<keyword evidence="2" id="KW-1015">Disulfide bond</keyword>
<gene>
    <name evidence="5" type="ORF">XELAEV_18036540mg</name>
</gene>
<dbReference type="SUPFAM" id="SSF57567">
    <property type="entry name" value="Serine protease inhibitors"/>
    <property type="match status" value="3"/>
</dbReference>
<organism evidence="5 6">
    <name type="scientific">Xenopus laevis</name>
    <name type="common">African clawed frog</name>
    <dbReference type="NCBI Taxonomy" id="8355"/>
    <lineage>
        <taxon>Eukaryota</taxon>
        <taxon>Metazoa</taxon>
        <taxon>Chordata</taxon>
        <taxon>Craniata</taxon>
        <taxon>Vertebrata</taxon>
        <taxon>Euteleostomi</taxon>
        <taxon>Amphibia</taxon>
        <taxon>Batrachia</taxon>
        <taxon>Anura</taxon>
        <taxon>Pipoidea</taxon>
        <taxon>Pipidae</taxon>
        <taxon>Xenopodinae</taxon>
        <taxon>Xenopus</taxon>
        <taxon>Xenopus</taxon>
    </lineage>
</organism>
<evidence type="ECO:0000259" key="4">
    <source>
        <dbReference type="Pfam" id="PF01826"/>
    </source>
</evidence>
<dbReference type="AlphaFoldDB" id="A0A974HDK5"/>
<feature type="chain" id="PRO_5036847012" description="TIL domain-containing protein" evidence="3">
    <location>
        <begin position="23"/>
        <end position="210"/>
    </location>
</feature>
<dbReference type="PANTHER" id="PTHR23259:SF70">
    <property type="entry name" value="ACCESSORY GLAND PROTEIN ACP62F-RELATED"/>
    <property type="match status" value="1"/>
</dbReference>
<feature type="domain" description="TIL" evidence="4">
    <location>
        <begin position="29"/>
        <end position="73"/>
    </location>
</feature>
<name>A0A974HDK5_XENLA</name>
<evidence type="ECO:0000256" key="2">
    <source>
        <dbReference type="ARBA" id="ARBA00023157"/>
    </source>
</evidence>
<keyword evidence="3" id="KW-0732">Signal</keyword>
<evidence type="ECO:0000256" key="1">
    <source>
        <dbReference type="ARBA" id="ARBA00022690"/>
    </source>
</evidence>
<evidence type="ECO:0000256" key="3">
    <source>
        <dbReference type="SAM" id="SignalP"/>
    </source>
</evidence>
<evidence type="ECO:0000313" key="5">
    <source>
        <dbReference type="EMBL" id="OCT73561.1"/>
    </source>
</evidence>
<keyword evidence="1" id="KW-0646">Protease inhibitor</keyword>
<feature type="domain" description="TIL" evidence="4">
    <location>
        <begin position="148"/>
        <end position="205"/>
    </location>
</feature>
<dbReference type="InterPro" id="IPR036084">
    <property type="entry name" value="Ser_inhib-like_sf"/>
</dbReference>
<proteinExistence type="predicted"/>
<reference evidence="6" key="1">
    <citation type="journal article" date="2016" name="Nature">
        <title>Genome evolution in the allotetraploid frog Xenopus laevis.</title>
        <authorList>
            <person name="Session A.M."/>
            <person name="Uno Y."/>
            <person name="Kwon T."/>
            <person name="Chapman J.A."/>
            <person name="Toyoda A."/>
            <person name="Takahashi S."/>
            <person name="Fukui A."/>
            <person name="Hikosaka A."/>
            <person name="Suzuki A."/>
            <person name="Kondo M."/>
            <person name="van Heeringen S.J."/>
            <person name="Quigley I."/>
            <person name="Heinz S."/>
            <person name="Ogino H."/>
            <person name="Ochi H."/>
            <person name="Hellsten U."/>
            <person name="Lyons J.B."/>
            <person name="Simakov O."/>
            <person name="Putnam N."/>
            <person name="Stites J."/>
            <person name="Kuroki Y."/>
            <person name="Tanaka T."/>
            <person name="Michiue T."/>
            <person name="Watanabe M."/>
            <person name="Bogdanovic O."/>
            <person name="Lister R."/>
            <person name="Georgiou G."/>
            <person name="Paranjpe S.S."/>
            <person name="van Kruijsbergen I."/>
            <person name="Shu S."/>
            <person name="Carlson J."/>
            <person name="Kinoshita T."/>
            <person name="Ohta Y."/>
            <person name="Mawaribuchi S."/>
            <person name="Jenkins J."/>
            <person name="Grimwood J."/>
            <person name="Schmutz J."/>
            <person name="Mitros T."/>
            <person name="Mozaffari S.V."/>
            <person name="Suzuki Y."/>
            <person name="Haramoto Y."/>
            <person name="Yamamoto T.S."/>
            <person name="Takagi C."/>
            <person name="Heald R."/>
            <person name="Miller K."/>
            <person name="Haudenschild C."/>
            <person name="Kitzman J."/>
            <person name="Nakayama T."/>
            <person name="Izutsu Y."/>
            <person name="Robert J."/>
            <person name="Fortriede J."/>
            <person name="Burns K."/>
            <person name="Lotay V."/>
            <person name="Karimi K."/>
            <person name="Yasuoka Y."/>
            <person name="Dichmann D.S."/>
            <person name="Flajnik M.F."/>
            <person name="Houston D.W."/>
            <person name="Shendure J."/>
            <person name="DuPasquier L."/>
            <person name="Vize P.D."/>
            <person name="Zorn A.M."/>
            <person name="Ito M."/>
            <person name="Marcotte E.M."/>
            <person name="Wallingford J.B."/>
            <person name="Ito Y."/>
            <person name="Asashima M."/>
            <person name="Ueno N."/>
            <person name="Matsuda Y."/>
            <person name="Veenstra G.J."/>
            <person name="Fujiyama A."/>
            <person name="Harland R.M."/>
            <person name="Taira M."/>
            <person name="Rokhsar D.S."/>
        </authorList>
    </citation>
    <scope>NUCLEOTIDE SEQUENCE [LARGE SCALE GENOMIC DNA]</scope>
    <source>
        <strain evidence="6">J</strain>
    </source>
</reference>
<dbReference type="OMA" id="RRWECIA"/>
<dbReference type="GO" id="GO:0030414">
    <property type="term" value="F:peptidase inhibitor activity"/>
    <property type="evidence" value="ECO:0007669"/>
    <property type="project" value="UniProtKB-KW"/>
</dbReference>
<dbReference type="Gene3D" id="2.10.25.10">
    <property type="entry name" value="Laminin"/>
    <property type="match status" value="3"/>
</dbReference>